<proteinExistence type="inferred from homology"/>
<name>A0A2S2DFS6_9BURK</name>
<evidence type="ECO:0000313" key="9">
    <source>
        <dbReference type="Proteomes" id="UP000245820"/>
    </source>
</evidence>
<keyword evidence="2" id="KW-0488">Methylation</keyword>
<dbReference type="GO" id="GO:0004888">
    <property type="term" value="F:transmembrane signaling receptor activity"/>
    <property type="evidence" value="ECO:0007669"/>
    <property type="project" value="TreeGrafter"/>
</dbReference>
<dbReference type="Gene3D" id="6.10.340.10">
    <property type="match status" value="1"/>
</dbReference>
<dbReference type="RefSeq" id="WP_109344570.1">
    <property type="nucleotide sequence ID" value="NZ_CP029343.1"/>
</dbReference>
<dbReference type="Proteomes" id="UP000245820">
    <property type="component" value="Chromosome"/>
</dbReference>
<dbReference type="Gene3D" id="1.10.287.950">
    <property type="entry name" value="Methyl-accepting chemotaxis protein"/>
    <property type="match status" value="1"/>
</dbReference>
<dbReference type="PANTHER" id="PTHR43531">
    <property type="entry name" value="PROTEIN ICFG"/>
    <property type="match status" value="1"/>
</dbReference>
<dbReference type="InterPro" id="IPR003660">
    <property type="entry name" value="HAMP_dom"/>
</dbReference>
<keyword evidence="9" id="KW-1185">Reference proteome</keyword>
<dbReference type="PROSITE" id="PS50885">
    <property type="entry name" value="HAMP"/>
    <property type="match status" value="1"/>
</dbReference>
<dbReference type="FunFam" id="1.10.287.950:FF:000001">
    <property type="entry name" value="Methyl-accepting chemotaxis sensory transducer"/>
    <property type="match status" value="1"/>
</dbReference>
<feature type="domain" description="HAMP" evidence="7">
    <location>
        <begin position="212"/>
        <end position="264"/>
    </location>
</feature>
<gene>
    <name evidence="8" type="ORF">DIR46_06875</name>
</gene>
<dbReference type="GO" id="GO:0006935">
    <property type="term" value="P:chemotaxis"/>
    <property type="evidence" value="ECO:0007669"/>
    <property type="project" value="TreeGrafter"/>
</dbReference>
<dbReference type="PROSITE" id="PS50111">
    <property type="entry name" value="CHEMOTAXIS_TRANSDUC_2"/>
    <property type="match status" value="1"/>
</dbReference>
<keyword evidence="5" id="KW-1133">Transmembrane helix</keyword>
<accession>A0A2S2DFS6</accession>
<dbReference type="OrthoDB" id="8712992at2"/>
<feature type="transmembrane region" description="Helical" evidence="5">
    <location>
        <begin position="12"/>
        <end position="34"/>
    </location>
</feature>
<comment type="subcellular location">
    <subcellularLocation>
        <location evidence="1">Membrane</location>
    </subcellularLocation>
</comment>
<dbReference type="SUPFAM" id="SSF58104">
    <property type="entry name" value="Methyl-accepting chemotaxis protein (MCP) signaling domain"/>
    <property type="match status" value="1"/>
</dbReference>
<dbReference type="CDD" id="cd06225">
    <property type="entry name" value="HAMP"/>
    <property type="match status" value="1"/>
</dbReference>
<keyword evidence="5" id="KW-0472">Membrane</keyword>
<reference evidence="8 9" key="1">
    <citation type="submission" date="2018-05" db="EMBL/GenBank/DDBJ databases">
        <title>Complete genome sequence of Massilia oculi sp. nov. CCUG 43427T (=DSM 26321T), the type strain of M. oculi, and comparison with genome sequences of other Massilia strains.</title>
        <authorList>
            <person name="Zhu B."/>
        </authorList>
    </citation>
    <scope>NUCLEOTIDE SEQUENCE [LARGE SCALE GENOMIC DNA]</scope>
    <source>
        <strain evidence="8 9">CCUG 43427</strain>
    </source>
</reference>
<comment type="similarity">
    <text evidence="3">Belongs to the methyl-accepting chemotaxis (MCP) protein family.</text>
</comment>
<evidence type="ECO:0000256" key="3">
    <source>
        <dbReference type="ARBA" id="ARBA00029447"/>
    </source>
</evidence>
<dbReference type="InterPro" id="IPR004089">
    <property type="entry name" value="MCPsignal_dom"/>
</dbReference>
<evidence type="ECO:0000256" key="5">
    <source>
        <dbReference type="SAM" id="Phobius"/>
    </source>
</evidence>
<dbReference type="Pfam" id="PF12729">
    <property type="entry name" value="4HB_MCP_1"/>
    <property type="match status" value="1"/>
</dbReference>
<evidence type="ECO:0000256" key="1">
    <source>
        <dbReference type="ARBA" id="ARBA00004370"/>
    </source>
</evidence>
<dbReference type="Pfam" id="PF00672">
    <property type="entry name" value="HAMP"/>
    <property type="match status" value="1"/>
</dbReference>
<dbReference type="KEGG" id="mtim:DIR46_06875"/>
<dbReference type="GO" id="GO:0007165">
    <property type="term" value="P:signal transduction"/>
    <property type="evidence" value="ECO:0007669"/>
    <property type="project" value="UniProtKB-KW"/>
</dbReference>
<keyword evidence="5" id="KW-0812">Transmembrane</keyword>
<evidence type="ECO:0000256" key="4">
    <source>
        <dbReference type="PROSITE-ProRule" id="PRU00284"/>
    </source>
</evidence>
<dbReference type="EMBL" id="CP029343">
    <property type="protein sequence ID" value="AWL04184.1"/>
    <property type="molecule type" value="Genomic_DNA"/>
</dbReference>
<dbReference type="CDD" id="cd11386">
    <property type="entry name" value="MCP_signal"/>
    <property type="match status" value="1"/>
</dbReference>
<dbReference type="PANTHER" id="PTHR43531:SF14">
    <property type="entry name" value="METHYL-ACCEPTING CHEMOTAXIS PROTEIN I-RELATED"/>
    <property type="match status" value="1"/>
</dbReference>
<dbReference type="SMART" id="SM00304">
    <property type="entry name" value="HAMP"/>
    <property type="match status" value="1"/>
</dbReference>
<organism evidence="8 9">
    <name type="scientific">Massilia oculi</name>
    <dbReference type="NCBI Taxonomy" id="945844"/>
    <lineage>
        <taxon>Bacteria</taxon>
        <taxon>Pseudomonadati</taxon>
        <taxon>Pseudomonadota</taxon>
        <taxon>Betaproteobacteria</taxon>
        <taxon>Burkholderiales</taxon>
        <taxon>Oxalobacteraceae</taxon>
        <taxon>Telluria group</taxon>
        <taxon>Massilia</taxon>
    </lineage>
</organism>
<dbReference type="SMART" id="SM00283">
    <property type="entry name" value="MA"/>
    <property type="match status" value="1"/>
</dbReference>
<evidence type="ECO:0000259" key="7">
    <source>
        <dbReference type="PROSITE" id="PS50885"/>
    </source>
</evidence>
<feature type="domain" description="Methyl-accepting transducer" evidence="6">
    <location>
        <begin position="269"/>
        <end position="498"/>
    </location>
</feature>
<dbReference type="GO" id="GO:0005886">
    <property type="term" value="C:plasma membrane"/>
    <property type="evidence" value="ECO:0007669"/>
    <property type="project" value="TreeGrafter"/>
</dbReference>
<dbReference type="Pfam" id="PF00015">
    <property type="entry name" value="MCPsignal"/>
    <property type="match status" value="1"/>
</dbReference>
<evidence type="ECO:0000313" key="8">
    <source>
        <dbReference type="EMBL" id="AWL04184.1"/>
    </source>
</evidence>
<sequence>MKLANLNIGKRLALGYGVICAMLVLMIVMSNAMLGRINAGTNEIVNGRMPRIELTNRVQAEVNDIAIALRNMLLSSDAADHARQVDAIMTSRKAIDDILVQMKDALANPKAVALLEQMSKEAALYKTGQDAMIKHIAAGETEAAHAMLSEELRPLLRRLKQATGEQIALQNEIASQAALEAAATYRSTSMLMWGLGGGALGLAALVAWRITRSITQPLGRALEVANTVAAGDLTSRIEVTSRDETGQLLQALKTMNESLARTVGTVRVGTDTIAVAAGQVAVGSQDLSSRTEQQASALEEAASSMEELTSTVRQNADNARQANVLADAASNVAARGGAVIAQVVGTMDAINASSSKINDIIGVIDGIAFQTNILALNAAVEAARAGEQGRGFAVVASEVRNLAQRSAAAAKEIKGLIGDSSGKVADGSRLVAEAGATMVEIVDSVRRVTDIMSEISSASLEQTEGIEQINVAVAQMDEGTQQNAALVEEAAAAAAALREQSTRLAQAVAVFRIDGEQMLAASTASVDVAPARVAPPVRPVLAANKPRPVVRPAAARSTAMANAGDWEEF</sequence>
<dbReference type="InterPro" id="IPR047347">
    <property type="entry name" value="YvaQ-like_sensor"/>
</dbReference>
<dbReference type="InterPro" id="IPR051310">
    <property type="entry name" value="MCP_chemotaxis"/>
</dbReference>
<evidence type="ECO:0000256" key="2">
    <source>
        <dbReference type="ARBA" id="ARBA00022481"/>
    </source>
</evidence>
<keyword evidence="4" id="KW-0807">Transducer</keyword>
<dbReference type="AlphaFoldDB" id="A0A2S2DFS6"/>
<dbReference type="InterPro" id="IPR024478">
    <property type="entry name" value="HlyB_4HB_MCP"/>
</dbReference>
<evidence type="ECO:0000259" key="6">
    <source>
        <dbReference type="PROSITE" id="PS50111"/>
    </source>
</evidence>
<protein>
    <submittedName>
        <fullName evidence="8">Methyl-accepting chemotaxis protein</fullName>
    </submittedName>
</protein>
<dbReference type="CDD" id="cd19411">
    <property type="entry name" value="MCP2201-like_sensor"/>
    <property type="match status" value="1"/>
</dbReference>